<proteinExistence type="predicted"/>
<sequence>MQIGKERENSLKMIKFRIIDFVNQKKRFIFVFSILHKQTTAKACSKLVG</sequence>
<name>A0A015U3S7_BACFG</name>
<comment type="caution">
    <text evidence="1">The sequence shown here is derived from an EMBL/GenBank/DDBJ whole genome shotgun (WGS) entry which is preliminary data.</text>
</comment>
<organism evidence="1 2">
    <name type="scientific">Bacteroides fragilis str. 3998T(B)3</name>
    <dbReference type="NCBI Taxonomy" id="1339316"/>
    <lineage>
        <taxon>Bacteria</taxon>
        <taxon>Pseudomonadati</taxon>
        <taxon>Bacteroidota</taxon>
        <taxon>Bacteroidia</taxon>
        <taxon>Bacteroidales</taxon>
        <taxon>Bacteroidaceae</taxon>
        <taxon>Bacteroides</taxon>
    </lineage>
</organism>
<reference evidence="1 2" key="1">
    <citation type="submission" date="2014-02" db="EMBL/GenBank/DDBJ databases">
        <authorList>
            <person name="Sears C."/>
            <person name="Carroll K."/>
            <person name="Sack B.R."/>
            <person name="Qadri F."/>
            <person name="Myers L.L."/>
            <person name="Chung G.-T."/>
            <person name="Escheverria P."/>
            <person name="Fraser C.M."/>
            <person name="Sadzewicz L."/>
            <person name="Shefchek K.A."/>
            <person name="Tallon L."/>
            <person name="Das S.P."/>
            <person name="Daugherty S."/>
            <person name="Mongodin E.F."/>
        </authorList>
    </citation>
    <scope>NUCLEOTIDE SEQUENCE [LARGE SCALE GENOMIC DNA]</scope>
    <source>
        <strain evidence="2">3998T(B)3</strain>
    </source>
</reference>
<accession>A0A015U3S7</accession>
<evidence type="ECO:0000313" key="2">
    <source>
        <dbReference type="Proteomes" id="UP000020773"/>
    </source>
</evidence>
<gene>
    <name evidence="1" type="ORF">M125_3876</name>
</gene>
<dbReference type="AlphaFoldDB" id="A0A015U3S7"/>
<dbReference type="Proteomes" id="UP000020773">
    <property type="component" value="Unassembled WGS sequence"/>
</dbReference>
<protein>
    <recommendedName>
        <fullName evidence="3">Transposase</fullName>
    </recommendedName>
</protein>
<dbReference type="EMBL" id="JGDB01000249">
    <property type="protein sequence ID" value="EXY89457.1"/>
    <property type="molecule type" value="Genomic_DNA"/>
</dbReference>
<evidence type="ECO:0008006" key="3">
    <source>
        <dbReference type="Google" id="ProtNLM"/>
    </source>
</evidence>
<evidence type="ECO:0000313" key="1">
    <source>
        <dbReference type="EMBL" id="EXY89457.1"/>
    </source>
</evidence>